<reference evidence="2 3" key="1">
    <citation type="submission" date="2018-03" db="EMBL/GenBank/DDBJ databases">
        <title>Cereibacter changlensis.</title>
        <authorList>
            <person name="Meyer T.E."/>
            <person name="Miller S."/>
            <person name="Lodha T."/>
            <person name="Gandham S."/>
            <person name="Chintalapati S."/>
            <person name="Chintalapati V.R."/>
        </authorList>
    </citation>
    <scope>NUCLEOTIDE SEQUENCE [LARGE SCALE GENOMIC DNA]</scope>
    <source>
        <strain evidence="2 3">JA139</strain>
    </source>
</reference>
<dbReference type="PIRSF" id="PIRSF032064">
    <property type="entry name" value="UCP032064"/>
    <property type="match status" value="1"/>
</dbReference>
<dbReference type="EMBL" id="PZKG01000014">
    <property type="protein sequence ID" value="PTE22820.1"/>
    <property type="molecule type" value="Genomic_DNA"/>
</dbReference>
<feature type="compositionally biased region" description="Low complexity" evidence="1">
    <location>
        <begin position="139"/>
        <end position="150"/>
    </location>
</feature>
<accession>A0A2T4JY27</accession>
<organism evidence="2 3">
    <name type="scientific">Cereibacter changlensis JA139</name>
    <dbReference type="NCBI Taxonomy" id="1188249"/>
    <lineage>
        <taxon>Bacteria</taxon>
        <taxon>Pseudomonadati</taxon>
        <taxon>Pseudomonadota</taxon>
        <taxon>Alphaproteobacteria</taxon>
        <taxon>Rhodobacterales</taxon>
        <taxon>Paracoccaceae</taxon>
        <taxon>Cereibacter</taxon>
    </lineage>
</organism>
<dbReference type="RefSeq" id="WP_107662816.1">
    <property type="nucleotide sequence ID" value="NZ_PZKG01000014.1"/>
</dbReference>
<dbReference type="Proteomes" id="UP000241010">
    <property type="component" value="Unassembled WGS sequence"/>
</dbReference>
<sequence>MTRAPAQPPAKPTRRMRGFEPASGLLKDRIRVVGEKRGFAVTRLLTQWADIVGEDLARITRPVKVGYGREGFGATLTVLVAAVQAPMVQMQLPKIRDRVNAVYGYAAIARITLTQTAPTGFAEGQAQFDPAPPAPKPLDPAVQAKAHAAADGAKDEGLRAALETLAQNFLSRAKTQ</sequence>
<proteinExistence type="predicted"/>
<evidence type="ECO:0000313" key="3">
    <source>
        <dbReference type="Proteomes" id="UP000241010"/>
    </source>
</evidence>
<dbReference type="InterPro" id="IPR007922">
    <property type="entry name" value="DciA-like"/>
</dbReference>
<protein>
    <submittedName>
        <fullName evidence="2">DUF721 domain-containing protein</fullName>
    </submittedName>
</protein>
<dbReference type="InterPro" id="IPR010593">
    <property type="entry name" value="DUF1159"/>
</dbReference>
<name>A0A2T4JY27_9RHOB</name>
<dbReference type="AlphaFoldDB" id="A0A2T4JY27"/>
<keyword evidence="3" id="KW-1185">Reference proteome</keyword>
<dbReference type="Pfam" id="PF05258">
    <property type="entry name" value="DciA"/>
    <property type="match status" value="1"/>
</dbReference>
<gene>
    <name evidence="2" type="ORF">C5F48_05015</name>
</gene>
<comment type="caution">
    <text evidence="2">The sequence shown here is derived from an EMBL/GenBank/DDBJ whole genome shotgun (WGS) entry which is preliminary data.</text>
</comment>
<evidence type="ECO:0000313" key="2">
    <source>
        <dbReference type="EMBL" id="PTE22820.1"/>
    </source>
</evidence>
<feature type="region of interest" description="Disordered" evidence="1">
    <location>
        <begin position="123"/>
        <end position="150"/>
    </location>
</feature>
<evidence type="ECO:0000256" key="1">
    <source>
        <dbReference type="SAM" id="MobiDB-lite"/>
    </source>
</evidence>
<dbReference type="OrthoDB" id="7160947at2"/>